<sequence length="438" mass="48408">MKKLFVLLMICGAGIKMHAQSNISSIVPSSAPAFTVLGISPVEISKPNNWNALQASLFQNFVSNDQVGIPKTFSLEFSPYWLKDRPNFTYKNYLDKKAFSLRNLSLSLASSKVPYGADTVQAMGFGFRLPVITGNGKSSIAEMRKNLETFINKKRAQSTNWQSLFSLYLAAFNSNATIAAFKDSINTNLSKKTSEPFKSNSEAILILYANNIAPMLKGKDSVLYGTLGDAIVDTASAYYNIRNTDLAKELTDTISATLRNVSQLEFAGGLGLAFPTNDFTFSKATRASFWGNYSFNISAKDKIDGTIGLRYMHDFSIDTIKAGNNYDAVFRLNLALGAKESFTLSAWGVLRYKTSQTKSVVVNGETYYNRQTDTDNKYGIDISYKLSDNVALSYSFGKGYGKDNFLGNNGLINYLNLFYALSTKVQQTKNGDFGFKTF</sequence>
<dbReference type="OrthoDB" id="623250at2"/>
<evidence type="ECO:0008006" key="4">
    <source>
        <dbReference type="Google" id="ProtNLM"/>
    </source>
</evidence>
<dbReference type="STRING" id="413434.SAMN04488132_103377"/>
<name>A0A1T4MFT0_9BACT</name>
<feature type="chain" id="PRO_5012504512" description="DUF5723 domain-containing protein" evidence="1">
    <location>
        <begin position="20"/>
        <end position="438"/>
    </location>
</feature>
<reference evidence="2 3" key="1">
    <citation type="submission" date="2017-02" db="EMBL/GenBank/DDBJ databases">
        <authorList>
            <person name="Peterson S.W."/>
        </authorList>
    </citation>
    <scope>NUCLEOTIDE SEQUENCE [LARGE SCALE GENOMIC DNA]</scope>
    <source>
        <strain evidence="2 3">DSM 22335</strain>
    </source>
</reference>
<gene>
    <name evidence="2" type="ORF">SAMN04488132_103377</name>
</gene>
<dbReference type="RefSeq" id="WP_078830845.1">
    <property type="nucleotide sequence ID" value="NZ_FUWH01000003.1"/>
</dbReference>
<organism evidence="2 3">
    <name type="scientific">Sediminibacterium ginsengisoli</name>
    <dbReference type="NCBI Taxonomy" id="413434"/>
    <lineage>
        <taxon>Bacteria</taxon>
        <taxon>Pseudomonadati</taxon>
        <taxon>Bacteroidota</taxon>
        <taxon>Chitinophagia</taxon>
        <taxon>Chitinophagales</taxon>
        <taxon>Chitinophagaceae</taxon>
        <taxon>Sediminibacterium</taxon>
    </lineage>
</organism>
<keyword evidence="1" id="KW-0732">Signal</keyword>
<dbReference type="AlphaFoldDB" id="A0A1T4MFT0"/>
<proteinExistence type="predicted"/>
<accession>A0A1T4MFT0</accession>
<feature type="signal peptide" evidence="1">
    <location>
        <begin position="1"/>
        <end position="19"/>
    </location>
</feature>
<protein>
    <recommendedName>
        <fullName evidence="4">DUF5723 domain-containing protein</fullName>
    </recommendedName>
</protein>
<evidence type="ECO:0000313" key="2">
    <source>
        <dbReference type="EMBL" id="SJZ65940.1"/>
    </source>
</evidence>
<keyword evidence="3" id="KW-1185">Reference proteome</keyword>
<evidence type="ECO:0000313" key="3">
    <source>
        <dbReference type="Proteomes" id="UP000190888"/>
    </source>
</evidence>
<evidence type="ECO:0000256" key="1">
    <source>
        <dbReference type="SAM" id="SignalP"/>
    </source>
</evidence>
<dbReference type="EMBL" id="FUWH01000003">
    <property type="protein sequence ID" value="SJZ65940.1"/>
    <property type="molecule type" value="Genomic_DNA"/>
</dbReference>
<dbReference type="Proteomes" id="UP000190888">
    <property type="component" value="Unassembled WGS sequence"/>
</dbReference>